<keyword evidence="7" id="KW-1185">Reference proteome</keyword>
<evidence type="ECO:0000256" key="4">
    <source>
        <dbReference type="ARBA" id="ARBA00023163"/>
    </source>
</evidence>
<dbReference type="AlphaFoldDB" id="A0A7W6S3E6"/>
<dbReference type="InterPro" id="IPR050950">
    <property type="entry name" value="HTH-type_LysR_regulators"/>
</dbReference>
<dbReference type="Gene3D" id="3.40.190.290">
    <property type="match status" value="1"/>
</dbReference>
<evidence type="ECO:0000313" key="7">
    <source>
        <dbReference type="Proteomes" id="UP000555728"/>
    </source>
</evidence>
<dbReference type="FunFam" id="1.10.10.10:FF:000001">
    <property type="entry name" value="LysR family transcriptional regulator"/>
    <property type="match status" value="1"/>
</dbReference>
<dbReference type="Pfam" id="PF03466">
    <property type="entry name" value="LysR_substrate"/>
    <property type="match status" value="1"/>
</dbReference>
<dbReference type="RefSeq" id="WP_184437204.1">
    <property type="nucleotide sequence ID" value="NZ_JACIGI010000037.1"/>
</dbReference>
<keyword evidence="3 6" id="KW-0238">DNA-binding</keyword>
<dbReference type="PROSITE" id="PS50931">
    <property type="entry name" value="HTH_LYSR"/>
    <property type="match status" value="1"/>
</dbReference>
<dbReference type="InterPro" id="IPR005119">
    <property type="entry name" value="LysR_subst-bd"/>
</dbReference>
<protein>
    <submittedName>
        <fullName evidence="6">DNA-binding transcriptional LysR family regulator</fullName>
    </submittedName>
</protein>
<gene>
    <name evidence="6" type="ORF">GGD88_003202</name>
</gene>
<dbReference type="PANTHER" id="PTHR30419">
    <property type="entry name" value="HTH-TYPE TRANSCRIPTIONAL REGULATOR YBHD"/>
    <property type="match status" value="1"/>
</dbReference>
<dbReference type="InterPro" id="IPR000847">
    <property type="entry name" value="LysR_HTH_N"/>
</dbReference>
<organism evidence="6 7">
    <name type="scientific">Roseospira goensis</name>
    <dbReference type="NCBI Taxonomy" id="391922"/>
    <lineage>
        <taxon>Bacteria</taxon>
        <taxon>Pseudomonadati</taxon>
        <taxon>Pseudomonadota</taxon>
        <taxon>Alphaproteobacteria</taxon>
        <taxon>Rhodospirillales</taxon>
        <taxon>Rhodospirillaceae</taxon>
        <taxon>Roseospira</taxon>
    </lineage>
</organism>
<dbReference type="EMBL" id="JACIGI010000037">
    <property type="protein sequence ID" value="MBB4287454.1"/>
    <property type="molecule type" value="Genomic_DNA"/>
</dbReference>
<dbReference type="GO" id="GO:0003700">
    <property type="term" value="F:DNA-binding transcription factor activity"/>
    <property type="evidence" value="ECO:0007669"/>
    <property type="project" value="InterPro"/>
</dbReference>
<evidence type="ECO:0000256" key="1">
    <source>
        <dbReference type="ARBA" id="ARBA00009437"/>
    </source>
</evidence>
<keyword evidence="2" id="KW-0805">Transcription regulation</keyword>
<evidence type="ECO:0000259" key="5">
    <source>
        <dbReference type="PROSITE" id="PS50931"/>
    </source>
</evidence>
<comment type="similarity">
    <text evidence="1">Belongs to the LysR transcriptional regulatory family.</text>
</comment>
<evidence type="ECO:0000313" key="6">
    <source>
        <dbReference type="EMBL" id="MBB4287454.1"/>
    </source>
</evidence>
<reference evidence="6 7" key="1">
    <citation type="submission" date="2020-08" db="EMBL/GenBank/DDBJ databases">
        <title>Genome sequencing of Purple Non-Sulfur Bacteria from various extreme environments.</title>
        <authorList>
            <person name="Mayer M."/>
        </authorList>
    </citation>
    <scope>NUCLEOTIDE SEQUENCE [LARGE SCALE GENOMIC DNA]</scope>
    <source>
        <strain evidence="6 7">JA135</strain>
    </source>
</reference>
<accession>A0A7W6S3E6</accession>
<feature type="domain" description="HTH lysR-type" evidence="5">
    <location>
        <begin position="1"/>
        <end position="57"/>
    </location>
</feature>
<dbReference type="GO" id="GO:0003677">
    <property type="term" value="F:DNA binding"/>
    <property type="evidence" value="ECO:0007669"/>
    <property type="project" value="UniProtKB-KW"/>
</dbReference>
<dbReference type="Pfam" id="PF00126">
    <property type="entry name" value="HTH_1"/>
    <property type="match status" value="1"/>
</dbReference>
<dbReference type="SUPFAM" id="SSF46785">
    <property type="entry name" value="Winged helix' DNA-binding domain"/>
    <property type="match status" value="1"/>
</dbReference>
<dbReference type="InterPro" id="IPR036390">
    <property type="entry name" value="WH_DNA-bd_sf"/>
</dbReference>
<proteinExistence type="inferred from homology"/>
<dbReference type="InterPro" id="IPR036388">
    <property type="entry name" value="WH-like_DNA-bd_sf"/>
</dbReference>
<sequence>MLRRYAYLVALAREKHFGRAAAACHVSQPTLSNAIRQLEETLGVPIVERGQSFRGFTPEGETVLAHARRMLAEQDALEQTLRGRASGLRGVARLGVIPTALPAMPHLLAPFAARHPEVRVVLRSMSSRAIAQGLAEYDLDAGVTYLDNEPLPNVRRTALYAERSVLLTRRGPALEGRDSVTWAEAARLPLCLLTPDMQNRRITEAAFRAAGVAVAPQVETNSLINLAALARQGPWSSVVPELLLSTLRPDPALVALPLVAPAVTHTVGLVFADRDPPAPLARALATLAVELGLPATLDALARRAPDEG</sequence>
<dbReference type="PANTHER" id="PTHR30419:SF31">
    <property type="entry name" value="BLR3139 PROTEIN"/>
    <property type="match status" value="1"/>
</dbReference>
<evidence type="ECO:0000256" key="3">
    <source>
        <dbReference type="ARBA" id="ARBA00023125"/>
    </source>
</evidence>
<comment type="caution">
    <text evidence="6">The sequence shown here is derived from an EMBL/GenBank/DDBJ whole genome shotgun (WGS) entry which is preliminary data.</text>
</comment>
<dbReference type="PRINTS" id="PR00039">
    <property type="entry name" value="HTHLYSR"/>
</dbReference>
<name>A0A7W6S3E6_9PROT</name>
<dbReference type="Proteomes" id="UP000555728">
    <property type="component" value="Unassembled WGS sequence"/>
</dbReference>
<dbReference type="CDD" id="cd05466">
    <property type="entry name" value="PBP2_LTTR_substrate"/>
    <property type="match status" value="1"/>
</dbReference>
<dbReference type="Gene3D" id="1.10.10.10">
    <property type="entry name" value="Winged helix-like DNA-binding domain superfamily/Winged helix DNA-binding domain"/>
    <property type="match status" value="1"/>
</dbReference>
<keyword evidence="4" id="KW-0804">Transcription</keyword>
<dbReference type="GO" id="GO:0005829">
    <property type="term" value="C:cytosol"/>
    <property type="evidence" value="ECO:0007669"/>
    <property type="project" value="TreeGrafter"/>
</dbReference>
<dbReference type="SUPFAM" id="SSF53850">
    <property type="entry name" value="Periplasmic binding protein-like II"/>
    <property type="match status" value="1"/>
</dbReference>
<evidence type="ECO:0000256" key="2">
    <source>
        <dbReference type="ARBA" id="ARBA00023015"/>
    </source>
</evidence>